<keyword evidence="1" id="KW-0560">Oxidoreductase</keyword>
<dbReference type="Gene3D" id="3.40.50.970">
    <property type="match status" value="1"/>
</dbReference>
<reference evidence="4" key="2">
    <citation type="journal article" date="2021" name="Microbiome">
        <title>Successional dynamics and alternative stable states in a saline activated sludge microbial community over 9 years.</title>
        <authorList>
            <person name="Wang Y."/>
            <person name="Ye J."/>
            <person name="Ju F."/>
            <person name="Liu L."/>
            <person name="Boyd J.A."/>
            <person name="Deng Y."/>
            <person name="Parks D.H."/>
            <person name="Jiang X."/>
            <person name="Yin X."/>
            <person name="Woodcroft B.J."/>
            <person name="Tyson G.W."/>
            <person name="Hugenholtz P."/>
            <person name="Polz M.F."/>
            <person name="Zhang T."/>
        </authorList>
    </citation>
    <scope>NUCLEOTIDE SEQUENCE</scope>
    <source>
        <strain evidence="4">HKST-UBA12</strain>
    </source>
</reference>
<comment type="caution">
    <text evidence="4">The sequence shown here is derived from an EMBL/GenBank/DDBJ whole genome shotgun (WGS) entry which is preliminary data.</text>
</comment>
<evidence type="ECO:0000259" key="2">
    <source>
        <dbReference type="Pfam" id="PF02775"/>
    </source>
</evidence>
<evidence type="ECO:0008006" key="6">
    <source>
        <dbReference type="Google" id="ProtNLM"/>
    </source>
</evidence>
<organism evidence="4 5">
    <name type="scientific">Candidatus Dojkabacteria bacterium</name>
    <dbReference type="NCBI Taxonomy" id="2099670"/>
    <lineage>
        <taxon>Bacteria</taxon>
        <taxon>Candidatus Dojkabacteria</taxon>
    </lineage>
</organism>
<dbReference type="InterPro" id="IPR011766">
    <property type="entry name" value="TPP_enzyme_TPP-bd"/>
</dbReference>
<dbReference type="GO" id="GO:0045333">
    <property type="term" value="P:cellular respiration"/>
    <property type="evidence" value="ECO:0007669"/>
    <property type="project" value="UniProtKB-ARBA"/>
</dbReference>
<sequence length="217" mass="23747">PFACGAAVANRGVHVLASAGDGATFSEGINHLVHAIRNNYDVTFILHNNSNYGLTTGQPSATTRKGQHMNLAPDGVFLEPINALEFALSLNPTFAARTFSGNVNQMTEIIRAGIQHKGFSFIEVLQHCPSYNKATPHEWYQERVYDTLDIEEYDNSNLAWAKILAADLDHKIATGILYQRTDAADFLGMQAARKGITTELVNEVGPVDVTPLVGMFR</sequence>
<dbReference type="InterPro" id="IPR051457">
    <property type="entry name" value="2-oxoacid:Fd_oxidoreductase"/>
</dbReference>
<dbReference type="InterPro" id="IPR032686">
    <property type="entry name" value="PFO_beta_C"/>
</dbReference>
<dbReference type="GO" id="GO:0030976">
    <property type="term" value="F:thiamine pyrophosphate binding"/>
    <property type="evidence" value="ECO:0007669"/>
    <property type="project" value="InterPro"/>
</dbReference>
<evidence type="ECO:0000256" key="1">
    <source>
        <dbReference type="ARBA" id="ARBA00023002"/>
    </source>
</evidence>
<gene>
    <name evidence="4" type="ORF">KC640_03755</name>
</gene>
<dbReference type="Pfam" id="PF02775">
    <property type="entry name" value="TPP_enzyme_C"/>
    <property type="match status" value="1"/>
</dbReference>
<dbReference type="Proteomes" id="UP000760819">
    <property type="component" value="Unassembled WGS sequence"/>
</dbReference>
<feature type="domain" description="Thiamine pyrophosphate enzyme TPP-binding" evidence="2">
    <location>
        <begin position="1"/>
        <end position="124"/>
    </location>
</feature>
<dbReference type="PANTHER" id="PTHR48084:SF5">
    <property type="entry name" value="BLR6744 PROTEIN"/>
    <property type="match status" value="1"/>
</dbReference>
<dbReference type="Pfam" id="PF12367">
    <property type="entry name" value="PFO_beta_C"/>
    <property type="match status" value="1"/>
</dbReference>
<dbReference type="EMBL" id="JAGQLI010000217">
    <property type="protein sequence ID" value="MCA9379519.1"/>
    <property type="molecule type" value="Genomic_DNA"/>
</dbReference>
<feature type="non-terminal residue" evidence="4">
    <location>
        <position position="1"/>
    </location>
</feature>
<evidence type="ECO:0000259" key="3">
    <source>
        <dbReference type="Pfam" id="PF12367"/>
    </source>
</evidence>
<dbReference type="InterPro" id="IPR029061">
    <property type="entry name" value="THDP-binding"/>
</dbReference>
<reference evidence="4" key="1">
    <citation type="submission" date="2020-04" db="EMBL/GenBank/DDBJ databases">
        <authorList>
            <person name="Zhang T."/>
        </authorList>
    </citation>
    <scope>NUCLEOTIDE SEQUENCE</scope>
    <source>
        <strain evidence="4">HKST-UBA12</strain>
    </source>
</reference>
<dbReference type="AlphaFoldDB" id="A0A955KZX4"/>
<protein>
    <recommendedName>
        <fullName evidence="6">2-oxoacid:ferredoxin oxidoreductase subunit beta</fullName>
    </recommendedName>
</protein>
<dbReference type="GO" id="GO:0016625">
    <property type="term" value="F:oxidoreductase activity, acting on the aldehyde or oxo group of donors, iron-sulfur protein as acceptor"/>
    <property type="evidence" value="ECO:0007669"/>
    <property type="project" value="UniProtKB-ARBA"/>
</dbReference>
<evidence type="ECO:0000313" key="4">
    <source>
        <dbReference type="EMBL" id="MCA9379519.1"/>
    </source>
</evidence>
<dbReference type="SUPFAM" id="SSF52518">
    <property type="entry name" value="Thiamin diphosphate-binding fold (THDP-binding)"/>
    <property type="match status" value="1"/>
</dbReference>
<accession>A0A955KZX4</accession>
<feature type="domain" description="Pyruvate ferredoxin oxidoreductase beta subunit C-terminal" evidence="3">
    <location>
        <begin position="128"/>
        <end position="185"/>
    </location>
</feature>
<evidence type="ECO:0000313" key="5">
    <source>
        <dbReference type="Proteomes" id="UP000760819"/>
    </source>
</evidence>
<proteinExistence type="predicted"/>
<dbReference type="PANTHER" id="PTHR48084">
    <property type="entry name" value="2-OXOGLUTARATE OXIDOREDUCTASE SUBUNIT KORB-RELATED"/>
    <property type="match status" value="1"/>
</dbReference>
<name>A0A955KZX4_9BACT</name>